<evidence type="ECO:0000256" key="4">
    <source>
        <dbReference type="SAM" id="Phobius"/>
    </source>
</evidence>
<comment type="caution">
    <text evidence="5">The sequence shown here is derived from an EMBL/GenBank/DDBJ whole genome shotgun (WGS) entry which is preliminary data.</text>
</comment>
<keyword evidence="3 4" id="KW-0472">Membrane</keyword>
<feature type="transmembrane region" description="Helical" evidence="4">
    <location>
        <begin position="523"/>
        <end position="547"/>
    </location>
</feature>
<evidence type="ECO:0000313" key="6">
    <source>
        <dbReference type="Proteomes" id="UP001347796"/>
    </source>
</evidence>
<evidence type="ECO:0000313" key="5">
    <source>
        <dbReference type="EMBL" id="KAK6192312.1"/>
    </source>
</evidence>
<sequence length="588" mass="64588">MESNQIQGIETNDKSGMKLNHTAGMDNLAFDPDVKRGDQGIFYITKSASVSEAKAMHKDATILNGAPLESPVSSDEALPNVGEDLTQNENKTETFQEGMRQSSYRSKFIQSLSLSFAFWCFGFQVGQRGPSFLDIQLITNTKVEKASTFFTAGSVGYLCGSLISGVLYDRFNKVLLLCLSLVFMAVTVAVLPLCSSYGLMLVILLTNASFMGGLDTAGNARLVSLWGENEGRPFMQAAQFAFAFGGVVSPLVTAPFLAPNTEDVSTNSSSTVWTTLPSSVVLNTTQLGYNITNDNSTLGRNITTIADHVETKLIYAYIISGIVTLLSAIPFIVIYCRYKSEKMNRNHYINQDEDGLTRDLPWKYHILTIVLLNLFYVAYSLVDNTFAAYLMTFVVIHLKWTKAQGTQITSVYWAAFAVSRFSGIFVIRSLQPVVMLFICLIGLFISFTGFLLCSHFQIHVGIWIFAILVGLSMSIIFPTGFTWAQENLLNITGKVTSLILVAASVGTVINPVIIGYLMEELSPMWYCYSLVGDSILCLAIFVVLLFVAKFVSGPKRIVSSPKLEVAPQQAESVNNGTPFMPNDISTKL</sequence>
<evidence type="ECO:0008006" key="7">
    <source>
        <dbReference type="Google" id="ProtNLM"/>
    </source>
</evidence>
<gene>
    <name evidence="5" type="ORF">SNE40_003801</name>
</gene>
<dbReference type="Gene3D" id="1.20.1250.20">
    <property type="entry name" value="MFS general substrate transporter like domains"/>
    <property type="match status" value="2"/>
</dbReference>
<keyword evidence="1 4" id="KW-0812">Transmembrane</keyword>
<dbReference type="PANTHER" id="PTHR23121">
    <property type="entry name" value="SODIUM-DEPENDENT GLUCOSE TRANSPORTER 1"/>
    <property type="match status" value="1"/>
</dbReference>
<dbReference type="GO" id="GO:0022857">
    <property type="term" value="F:transmembrane transporter activity"/>
    <property type="evidence" value="ECO:0007669"/>
    <property type="project" value="InterPro"/>
</dbReference>
<dbReference type="InterPro" id="IPR036259">
    <property type="entry name" value="MFS_trans_sf"/>
</dbReference>
<dbReference type="PANTHER" id="PTHR23121:SF9">
    <property type="entry name" value="SODIUM-DEPENDENT GLUCOSE TRANSPORTER 1"/>
    <property type="match status" value="1"/>
</dbReference>
<feature type="transmembrane region" description="Helical" evidence="4">
    <location>
        <begin position="410"/>
        <end position="427"/>
    </location>
</feature>
<accession>A0AAN8KC04</accession>
<feature type="transmembrane region" description="Helical" evidence="4">
    <location>
        <begin position="434"/>
        <end position="452"/>
    </location>
</feature>
<feature type="transmembrane region" description="Helical" evidence="4">
    <location>
        <begin position="366"/>
        <end position="390"/>
    </location>
</feature>
<evidence type="ECO:0000256" key="3">
    <source>
        <dbReference type="ARBA" id="ARBA00023136"/>
    </source>
</evidence>
<dbReference type="Proteomes" id="UP001347796">
    <property type="component" value="Unassembled WGS sequence"/>
</dbReference>
<feature type="transmembrane region" description="Helical" evidence="4">
    <location>
        <begin position="458"/>
        <end position="483"/>
    </location>
</feature>
<feature type="transmembrane region" description="Helical" evidence="4">
    <location>
        <begin position="146"/>
        <end position="167"/>
    </location>
</feature>
<name>A0AAN8KC04_PATCE</name>
<protein>
    <recommendedName>
        <fullName evidence="7">Sodium-dependent glucose transporter 1</fullName>
    </recommendedName>
</protein>
<dbReference type="InterPro" id="IPR011701">
    <property type="entry name" value="MFS"/>
</dbReference>
<feature type="transmembrane region" description="Helical" evidence="4">
    <location>
        <begin position="237"/>
        <end position="258"/>
    </location>
</feature>
<dbReference type="EMBL" id="JAZGQO010000002">
    <property type="protein sequence ID" value="KAK6192312.1"/>
    <property type="molecule type" value="Genomic_DNA"/>
</dbReference>
<evidence type="ECO:0000256" key="1">
    <source>
        <dbReference type="ARBA" id="ARBA00022692"/>
    </source>
</evidence>
<dbReference type="AlphaFoldDB" id="A0AAN8KC04"/>
<keyword evidence="6" id="KW-1185">Reference proteome</keyword>
<organism evidence="5 6">
    <name type="scientific">Patella caerulea</name>
    <name type="common">Rayed Mediterranean limpet</name>
    <dbReference type="NCBI Taxonomy" id="87958"/>
    <lineage>
        <taxon>Eukaryota</taxon>
        <taxon>Metazoa</taxon>
        <taxon>Spiralia</taxon>
        <taxon>Lophotrochozoa</taxon>
        <taxon>Mollusca</taxon>
        <taxon>Gastropoda</taxon>
        <taxon>Patellogastropoda</taxon>
        <taxon>Patelloidea</taxon>
        <taxon>Patellidae</taxon>
        <taxon>Patella</taxon>
    </lineage>
</organism>
<reference evidence="5 6" key="1">
    <citation type="submission" date="2024-01" db="EMBL/GenBank/DDBJ databases">
        <title>The genome of the rayed Mediterranean limpet Patella caerulea (Linnaeus, 1758).</title>
        <authorList>
            <person name="Anh-Thu Weber A."/>
            <person name="Halstead-Nussloch G."/>
        </authorList>
    </citation>
    <scope>NUCLEOTIDE SEQUENCE [LARGE SCALE GENOMIC DNA]</scope>
    <source>
        <strain evidence="5">AATW-2023a</strain>
        <tissue evidence="5">Whole specimen</tissue>
    </source>
</reference>
<feature type="transmembrane region" description="Helical" evidence="4">
    <location>
        <begin position="495"/>
        <end position="517"/>
    </location>
</feature>
<keyword evidence="2 4" id="KW-1133">Transmembrane helix</keyword>
<feature type="transmembrane region" description="Helical" evidence="4">
    <location>
        <begin position="314"/>
        <end position="336"/>
    </location>
</feature>
<dbReference type="Pfam" id="PF07690">
    <property type="entry name" value="MFS_1"/>
    <property type="match status" value="2"/>
</dbReference>
<proteinExistence type="predicted"/>
<dbReference type="SUPFAM" id="SSF103473">
    <property type="entry name" value="MFS general substrate transporter"/>
    <property type="match status" value="1"/>
</dbReference>
<evidence type="ECO:0000256" key="2">
    <source>
        <dbReference type="ARBA" id="ARBA00022989"/>
    </source>
</evidence>